<keyword evidence="1" id="KW-1133">Transmembrane helix</keyword>
<dbReference type="Proteomes" id="UP000587991">
    <property type="component" value="Unassembled WGS sequence"/>
</dbReference>
<feature type="transmembrane region" description="Helical" evidence="1">
    <location>
        <begin position="32"/>
        <end position="50"/>
    </location>
</feature>
<organism evidence="2 3">
    <name type="scientific">Leeia aquatica</name>
    <dbReference type="NCBI Taxonomy" id="2725557"/>
    <lineage>
        <taxon>Bacteria</taxon>
        <taxon>Pseudomonadati</taxon>
        <taxon>Pseudomonadota</taxon>
        <taxon>Betaproteobacteria</taxon>
        <taxon>Neisseriales</taxon>
        <taxon>Leeiaceae</taxon>
        <taxon>Leeia</taxon>
    </lineage>
</organism>
<protein>
    <submittedName>
        <fullName evidence="2">Uncharacterized protein</fullName>
    </submittedName>
</protein>
<feature type="transmembrane region" description="Helical" evidence="1">
    <location>
        <begin position="87"/>
        <end position="105"/>
    </location>
</feature>
<keyword evidence="1" id="KW-0812">Transmembrane</keyword>
<accession>A0A847S8G1</accession>
<evidence type="ECO:0000313" key="2">
    <source>
        <dbReference type="EMBL" id="NLR76254.1"/>
    </source>
</evidence>
<feature type="transmembrane region" description="Helical" evidence="1">
    <location>
        <begin position="111"/>
        <end position="132"/>
    </location>
</feature>
<proteinExistence type="predicted"/>
<feature type="transmembrane region" description="Helical" evidence="1">
    <location>
        <begin position="62"/>
        <end position="80"/>
    </location>
</feature>
<reference evidence="2 3" key="1">
    <citation type="submission" date="2020-04" db="EMBL/GenBank/DDBJ databases">
        <title>Draft genome of Leeia sp. IMCC25680.</title>
        <authorList>
            <person name="Song J."/>
            <person name="Cho J.-C."/>
        </authorList>
    </citation>
    <scope>NUCLEOTIDE SEQUENCE [LARGE SCALE GENOMIC DNA]</scope>
    <source>
        <strain evidence="2 3">IMCC25680</strain>
    </source>
</reference>
<evidence type="ECO:0000256" key="1">
    <source>
        <dbReference type="SAM" id="Phobius"/>
    </source>
</evidence>
<evidence type="ECO:0000313" key="3">
    <source>
        <dbReference type="Proteomes" id="UP000587991"/>
    </source>
</evidence>
<keyword evidence="3" id="KW-1185">Reference proteome</keyword>
<dbReference type="AlphaFoldDB" id="A0A847S8G1"/>
<keyword evidence="1" id="KW-0472">Membrane</keyword>
<dbReference type="RefSeq" id="WP_168877919.1">
    <property type="nucleotide sequence ID" value="NZ_JABAIM010000003.1"/>
</dbReference>
<gene>
    <name evidence="2" type="ORF">HF682_13900</name>
</gene>
<dbReference type="EMBL" id="JABAIM010000003">
    <property type="protein sequence ID" value="NLR76254.1"/>
    <property type="molecule type" value="Genomic_DNA"/>
</dbReference>
<name>A0A847S8G1_9NEIS</name>
<comment type="caution">
    <text evidence="2">The sequence shown here is derived from an EMBL/GenBank/DDBJ whole genome shotgun (WGS) entry which is preliminary data.</text>
</comment>
<sequence length="146" mass="16148">MNPYAAPDSSLSRSDDAYIMPDGTREKIQRSWMAALGLCILKLCAMGYMLSLAGTTLHLGEVLWSLLDVLCLGGLAYGVYRKNRASAIALPVWFLGLTMFNIWVLHLPVGLVGMILTLFFTLFFSQGALAVLRYHTLLQQYRGSAL</sequence>